<evidence type="ECO:0000256" key="1">
    <source>
        <dbReference type="SAM" id="MobiDB-lite"/>
    </source>
</evidence>
<feature type="compositionally biased region" description="Low complexity" evidence="1">
    <location>
        <begin position="32"/>
        <end position="51"/>
    </location>
</feature>
<dbReference type="Proteomes" id="UP001152484">
    <property type="component" value="Unassembled WGS sequence"/>
</dbReference>
<protein>
    <recommendedName>
        <fullName evidence="4">Cell number regulator 8</fullName>
    </recommendedName>
</protein>
<dbReference type="AlphaFoldDB" id="A0A9P0Z983"/>
<dbReference type="EMBL" id="CAMAPE010000027">
    <property type="protein sequence ID" value="CAH9091629.1"/>
    <property type="molecule type" value="Genomic_DNA"/>
</dbReference>
<evidence type="ECO:0000313" key="3">
    <source>
        <dbReference type="Proteomes" id="UP001152484"/>
    </source>
</evidence>
<name>A0A9P0Z983_CUSEU</name>
<reference evidence="2" key="1">
    <citation type="submission" date="2022-07" db="EMBL/GenBank/DDBJ databases">
        <authorList>
            <person name="Macas J."/>
            <person name="Novak P."/>
            <person name="Neumann P."/>
        </authorList>
    </citation>
    <scope>NUCLEOTIDE SEQUENCE</scope>
</reference>
<sequence>MANFEESSPLLPNKKDSEAINDSNCSTATVPASAASASLEKKPSTAAITAAPAPPPKEDPGKHQPAFVPMGWTAGGLPMGHSVMGQPVMRRAEWDSGVCSCLGQNDEFCSSDLEVCLLGSVAPCVLYGSNIERIRSDPGSFSSHCLHYAGLYLIGSSCFGWNCLAPWFTSHSRTAIRRKFNLEGSCEGLARSFGWSSAFVEDEMKREHCESACDVATHVFCHACALCQEAREVRRRLPHPGFNTQPILMTMVPPREQTMGR</sequence>
<comment type="caution">
    <text evidence="2">The sequence shown here is derived from an EMBL/GenBank/DDBJ whole genome shotgun (WGS) entry which is preliminary data.</text>
</comment>
<feature type="region of interest" description="Disordered" evidence="1">
    <location>
        <begin position="1"/>
        <end position="65"/>
    </location>
</feature>
<dbReference type="PANTHER" id="PTHR15907">
    <property type="entry name" value="DUF614 FAMILY PROTEIN-RELATED"/>
    <property type="match status" value="1"/>
</dbReference>
<dbReference type="OrthoDB" id="1045822at2759"/>
<evidence type="ECO:0000313" key="2">
    <source>
        <dbReference type="EMBL" id="CAH9091629.1"/>
    </source>
</evidence>
<accession>A0A9P0Z983</accession>
<feature type="compositionally biased region" description="Polar residues" evidence="1">
    <location>
        <begin position="20"/>
        <end position="30"/>
    </location>
</feature>
<dbReference type="Pfam" id="PF04749">
    <property type="entry name" value="PLAC8"/>
    <property type="match status" value="1"/>
</dbReference>
<keyword evidence="3" id="KW-1185">Reference proteome</keyword>
<gene>
    <name evidence="2" type="ORF">CEURO_LOCUS11647</name>
</gene>
<evidence type="ECO:0008006" key="4">
    <source>
        <dbReference type="Google" id="ProtNLM"/>
    </source>
</evidence>
<organism evidence="2 3">
    <name type="scientific">Cuscuta europaea</name>
    <name type="common">European dodder</name>
    <dbReference type="NCBI Taxonomy" id="41803"/>
    <lineage>
        <taxon>Eukaryota</taxon>
        <taxon>Viridiplantae</taxon>
        <taxon>Streptophyta</taxon>
        <taxon>Embryophyta</taxon>
        <taxon>Tracheophyta</taxon>
        <taxon>Spermatophyta</taxon>
        <taxon>Magnoliopsida</taxon>
        <taxon>eudicotyledons</taxon>
        <taxon>Gunneridae</taxon>
        <taxon>Pentapetalae</taxon>
        <taxon>asterids</taxon>
        <taxon>lamiids</taxon>
        <taxon>Solanales</taxon>
        <taxon>Convolvulaceae</taxon>
        <taxon>Cuscuteae</taxon>
        <taxon>Cuscuta</taxon>
        <taxon>Cuscuta subgen. Cuscuta</taxon>
    </lineage>
</organism>
<dbReference type="InterPro" id="IPR006461">
    <property type="entry name" value="PLAC_motif_containing"/>
</dbReference>
<proteinExistence type="predicted"/>
<dbReference type="NCBIfam" id="TIGR01571">
    <property type="entry name" value="A_thal_Cys_rich"/>
    <property type="match status" value="1"/>
</dbReference>